<feature type="compositionally biased region" description="Basic and acidic residues" evidence="1">
    <location>
        <begin position="70"/>
        <end position="88"/>
    </location>
</feature>
<dbReference type="Gene3D" id="1.25.10.10">
    <property type="entry name" value="Leucine-rich Repeat Variant"/>
    <property type="match status" value="1"/>
</dbReference>
<feature type="compositionally biased region" description="Polar residues" evidence="1">
    <location>
        <begin position="306"/>
        <end position="328"/>
    </location>
</feature>
<evidence type="ECO:0000313" key="2">
    <source>
        <dbReference type="EMBL" id="CDH57858.1"/>
    </source>
</evidence>
<gene>
    <name evidence="2" type="ORF">LCOR_08756.1</name>
</gene>
<feature type="region of interest" description="Disordered" evidence="1">
    <location>
        <begin position="1"/>
        <end position="119"/>
    </location>
</feature>
<dbReference type="SUPFAM" id="SSF48371">
    <property type="entry name" value="ARM repeat"/>
    <property type="match status" value="1"/>
</dbReference>
<keyword evidence="3" id="KW-1185">Reference proteome</keyword>
<organism evidence="2 3">
    <name type="scientific">Lichtheimia corymbifera JMRC:FSU:9682</name>
    <dbReference type="NCBI Taxonomy" id="1263082"/>
    <lineage>
        <taxon>Eukaryota</taxon>
        <taxon>Fungi</taxon>
        <taxon>Fungi incertae sedis</taxon>
        <taxon>Mucoromycota</taxon>
        <taxon>Mucoromycotina</taxon>
        <taxon>Mucoromycetes</taxon>
        <taxon>Mucorales</taxon>
        <taxon>Lichtheimiaceae</taxon>
        <taxon>Lichtheimia</taxon>
    </lineage>
</organism>
<dbReference type="OrthoDB" id="340346at2759"/>
<feature type="compositionally biased region" description="Low complexity" evidence="1">
    <location>
        <begin position="268"/>
        <end position="278"/>
    </location>
</feature>
<dbReference type="AlphaFoldDB" id="A0A068S655"/>
<dbReference type="InterPro" id="IPR011989">
    <property type="entry name" value="ARM-like"/>
</dbReference>
<feature type="compositionally biased region" description="Polar residues" evidence="1">
    <location>
        <begin position="36"/>
        <end position="58"/>
    </location>
</feature>
<feature type="compositionally biased region" description="Basic and acidic residues" evidence="1">
    <location>
        <begin position="279"/>
        <end position="305"/>
    </location>
</feature>
<dbReference type="EMBL" id="CBTN010000050">
    <property type="protein sequence ID" value="CDH57858.1"/>
    <property type="molecule type" value="Genomic_DNA"/>
</dbReference>
<feature type="compositionally biased region" description="Polar residues" evidence="1">
    <location>
        <begin position="230"/>
        <end position="248"/>
    </location>
</feature>
<dbReference type="InterPro" id="IPR016024">
    <property type="entry name" value="ARM-type_fold"/>
</dbReference>
<evidence type="ECO:0000256" key="1">
    <source>
        <dbReference type="SAM" id="MobiDB-lite"/>
    </source>
</evidence>
<comment type="caution">
    <text evidence="2">The sequence shown here is derived from an EMBL/GenBank/DDBJ whole genome shotgun (WGS) entry which is preliminary data.</text>
</comment>
<proteinExistence type="predicted"/>
<dbReference type="Proteomes" id="UP000027586">
    <property type="component" value="Unassembled WGS sequence"/>
</dbReference>
<feature type="region of interest" description="Disordered" evidence="1">
    <location>
        <begin position="227"/>
        <end position="336"/>
    </location>
</feature>
<sequence length="503" mass="56280">MADLGFDFSDEHDDFDVVNTVFSADDNAQKRESSPPRDNNQGHHTIPNQQHNETQVNGTHPDVNDDQGEDDKAARIQDTSDEHKEKDPYNSLDPPAGSYADDYNDTDEYLEPTPPEGFGSDSLIQVMSEEVSADDLDDELIMDESLTPMERIYMFNKSDMLIHRLLVAKELPNTIYEISVSEAVNYVLPMVLKIAIDHDDTVRESFVSELDKIIMFYYTHAPPLFDKSGEASQSSNKMVESTSPGHHQQQQHDEPDTISVPAPAVDGTTSETSTLSTLIDHDTTEAEAEQHDQQLEGERGDEQHEQPPSTTYTTNELENAPQPETQQPSDHDQKTMTDDLHIPQYAFAPLLIEFLLDQNSSLASLGQQCIVSVASELASKGKHHELYRDLLDTEIFEGVVLGLMAIVDGKPRQGDYDQALDNHEKSSADEMDQGEINLAKMMCLSLISALAGVLGPERCTSRCLPLIERMSNDPMFYWQSTVCFLCIKTFPEIPFGMFVDRVS</sequence>
<protein>
    <submittedName>
        <fullName evidence="2">Uncharacterized protein</fullName>
    </submittedName>
</protein>
<accession>A0A068S655</accession>
<evidence type="ECO:0000313" key="3">
    <source>
        <dbReference type="Proteomes" id="UP000027586"/>
    </source>
</evidence>
<reference evidence="2" key="1">
    <citation type="submission" date="2013-08" db="EMBL/GenBank/DDBJ databases">
        <title>Gene expansion shapes genome architecture in the human pathogen Lichtheimia corymbifera: an evolutionary genomics analysis in the ancient terrestrial Mucorales (Mucoromycotina).</title>
        <authorList>
            <person name="Schwartze V.U."/>
            <person name="Winter S."/>
            <person name="Shelest E."/>
            <person name="Marcet-Houben M."/>
            <person name="Horn F."/>
            <person name="Wehner S."/>
            <person name="Hoffmann K."/>
            <person name="Riege K."/>
            <person name="Sammeth M."/>
            <person name="Nowrousian M."/>
            <person name="Valiante V."/>
            <person name="Linde J."/>
            <person name="Jacobsen I.D."/>
            <person name="Marz M."/>
            <person name="Brakhage A.A."/>
            <person name="Gabaldon T."/>
            <person name="Bocker S."/>
            <person name="Voigt K."/>
        </authorList>
    </citation>
    <scope>NUCLEOTIDE SEQUENCE [LARGE SCALE GENOMIC DNA]</scope>
    <source>
        <strain evidence="2">FSU 9682</strain>
    </source>
</reference>
<dbReference type="STRING" id="1263082.A0A068S655"/>
<dbReference type="VEuPathDB" id="FungiDB:LCOR_08756.1"/>
<name>A0A068S655_9FUNG</name>